<dbReference type="AlphaFoldDB" id="A0A7N2KPV7"/>
<feature type="compositionally biased region" description="Low complexity" evidence="2">
    <location>
        <begin position="11"/>
        <end position="21"/>
    </location>
</feature>
<dbReference type="Pfam" id="PF09810">
    <property type="entry name" value="Exo5"/>
    <property type="match status" value="2"/>
</dbReference>
<dbReference type="InterPro" id="IPR019190">
    <property type="entry name" value="EXOV"/>
</dbReference>
<comment type="similarity">
    <text evidence="1">Belongs to the EXO5 family.</text>
</comment>
<reference evidence="3" key="2">
    <citation type="submission" date="2021-01" db="UniProtKB">
        <authorList>
            <consortium name="EnsemblPlants"/>
        </authorList>
    </citation>
    <scope>IDENTIFICATION</scope>
</reference>
<sequence length="436" mass="48791">MNESHSELPFNTTTNYNSNNSGVDIPTELVSEEEMASIEAALASASSYLSSSTVAELVSEEEMASIEAALASTCTLTSSSTASVLVSEEEMASIEASLASPRSSLSSSAVPAICSTSQSQSHSQYEFQRNARSIQSITLRAKRRFSFCTEPSDIEDLGSLRSNQKKKSRVAGSFFHRFRNKTGLFVRDITATEWCEKQMEFRLLFGQKKNTEAMKIGRARHAKLEEEVVKKVDLHVKSVEDAWAVKLTNFIIGANQLLLDGLTRELPLIGFAEGVWMVGMVDEVQMPVTETDRNPILVDIKTRVQDTLPAEPQRRNGRDNTAKSGFPVMTLDDVVRCYRNICSKLSPAKHELLLRYEYQKDNSVLGEDRFAYDSDWLKSQIMSCLEFWQGEREANCTPKEERWKCWFCEFSCVCPTNTNPDNTQGPITDNPNSTPS</sequence>
<evidence type="ECO:0000256" key="1">
    <source>
        <dbReference type="ARBA" id="ARBA00009797"/>
    </source>
</evidence>
<keyword evidence="4" id="KW-1185">Reference proteome</keyword>
<protein>
    <recommendedName>
        <fullName evidence="5">Exonuclease V</fullName>
    </recommendedName>
</protein>
<accession>A0A7N2KPV7</accession>
<dbReference type="Gramene" id="QL01p037225:mrna">
    <property type="protein sequence ID" value="QL01p037225:mrna"/>
    <property type="gene ID" value="QL01p037225"/>
</dbReference>
<reference evidence="3 4" key="1">
    <citation type="journal article" date="2016" name="G3 (Bethesda)">
        <title>First Draft Assembly and Annotation of the Genome of a California Endemic Oak Quercus lobata Nee (Fagaceae).</title>
        <authorList>
            <person name="Sork V.L."/>
            <person name="Fitz-Gibbon S.T."/>
            <person name="Puiu D."/>
            <person name="Crepeau M."/>
            <person name="Gugger P.F."/>
            <person name="Sherman R."/>
            <person name="Stevens K."/>
            <person name="Langley C.H."/>
            <person name="Pellegrini M."/>
            <person name="Salzberg S.L."/>
        </authorList>
    </citation>
    <scope>NUCLEOTIDE SEQUENCE [LARGE SCALE GENOMIC DNA]</scope>
    <source>
        <strain evidence="3 4">cv. SW786</strain>
    </source>
</reference>
<feature type="region of interest" description="Disordered" evidence="2">
    <location>
        <begin position="1"/>
        <end position="24"/>
    </location>
</feature>
<evidence type="ECO:0008006" key="5">
    <source>
        <dbReference type="Google" id="ProtNLM"/>
    </source>
</evidence>
<dbReference type="Proteomes" id="UP000594261">
    <property type="component" value="Chromosome 1"/>
</dbReference>
<dbReference type="PANTHER" id="PTHR14464:SF4">
    <property type="entry name" value="EXONUCLEASE V"/>
    <property type="match status" value="1"/>
</dbReference>
<dbReference type="PANTHER" id="PTHR14464">
    <property type="entry name" value="EXONUCLEASE V"/>
    <property type="match status" value="1"/>
</dbReference>
<dbReference type="EMBL" id="LRBV02000001">
    <property type="status" value="NOT_ANNOTATED_CDS"/>
    <property type="molecule type" value="Genomic_DNA"/>
</dbReference>
<evidence type="ECO:0000256" key="2">
    <source>
        <dbReference type="SAM" id="MobiDB-lite"/>
    </source>
</evidence>
<dbReference type="InParanoid" id="A0A7N2KPV7"/>
<dbReference type="GO" id="GO:0036297">
    <property type="term" value="P:interstrand cross-link repair"/>
    <property type="evidence" value="ECO:0007669"/>
    <property type="project" value="TreeGrafter"/>
</dbReference>
<organism evidence="3 4">
    <name type="scientific">Quercus lobata</name>
    <name type="common">Valley oak</name>
    <dbReference type="NCBI Taxonomy" id="97700"/>
    <lineage>
        <taxon>Eukaryota</taxon>
        <taxon>Viridiplantae</taxon>
        <taxon>Streptophyta</taxon>
        <taxon>Embryophyta</taxon>
        <taxon>Tracheophyta</taxon>
        <taxon>Spermatophyta</taxon>
        <taxon>Magnoliopsida</taxon>
        <taxon>eudicotyledons</taxon>
        <taxon>Gunneridae</taxon>
        <taxon>Pentapetalae</taxon>
        <taxon>rosids</taxon>
        <taxon>fabids</taxon>
        <taxon>Fagales</taxon>
        <taxon>Fagaceae</taxon>
        <taxon>Quercus</taxon>
    </lineage>
</organism>
<dbReference type="EnsemblPlants" id="QL01p037225:mrna">
    <property type="protein sequence ID" value="QL01p037225:mrna"/>
    <property type="gene ID" value="QL01p037225"/>
</dbReference>
<dbReference type="GO" id="GO:0005634">
    <property type="term" value="C:nucleus"/>
    <property type="evidence" value="ECO:0007669"/>
    <property type="project" value="TreeGrafter"/>
</dbReference>
<evidence type="ECO:0000313" key="4">
    <source>
        <dbReference type="Proteomes" id="UP000594261"/>
    </source>
</evidence>
<dbReference type="GO" id="GO:0045145">
    <property type="term" value="F:single-stranded DNA 5'-3' DNA exonuclease activity"/>
    <property type="evidence" value="ECO:0007669"/>
    <property type="project" value="InterPro"/>
</dbReference>
<evidence type="ECO:0000313" key="3">
    <source>
        <dbReference type="EnsemblPlants" id="QL01p037225:mrna"/>
    </source>
</evidence>
<name>A0A7N2KPV7_QUELO</name>
<proteinExistence type="inferred from homology"/>